<feature type="region of interest" description="Disordered" evidence="1">
    <location>
        <begin position="474"/>
        <end position="500"/>
    </location>
</feature>
<evidence type="ECO:0000313" key="4">
    <source>
        <dbReference type="Proteomes" id="UP000308652"/>
    </source>
</evidence>
<keyword evidence="4" id="KW-1185">Reference proteome</keyword>
<dbReference type="STRING" id="68775.A0A5C3MHV4"/>
<dbReference type="AlphaFoldDB" id="A0A5C3MHV4"/>
<dbReference type="PANTHER" id="PTHR39394:SF1">
    <property type="entry name" value="DNAJ HOMOLOGUE SUBFAMILY C MEMBER 28 CONSERVED DOMAIN-CONTAINING PROTEIN"/>
    <property type="match status" value="1"/>
</dbReference>
<dbReference type="PANTHER" id="PTHR39394">
    <property type="entry name" value="YALI0E31793P"/>
    <property type="match status" value="1"/>
</dbReference>
<dbReference type="InterPro" id="IPR018961">
    <property type="entry name" value="DnaJ_homolog_subfam-C_membr-28"/>
</dbReference>
<feature type="region of interest" description="Disordered" evidence="1">
    <location>
        <begin position="158"/>
        <end position="265"/>
    </location>
</feature>
<evidence type="ECO:0000313" key="3">
    <source>
        <dbReference type="EMBL" id="TFK43936.1"/>
    </source>
</evidence>
<evidence type="ECO:0000259" key="2">
    <source>
        <dbReference type="Pfam" id="PF09350"/>
    </source>
</evidence>
<reference evidence="3 4" key="1">
    <citation type="journal article" date="2019" name="Nat. Ecol. Evol.">
        <title>Megaphylogeny resolves global patterns of mushroom evolution.</title>
        <authorList>
            <person name="Varga T."/>
            <person name="Krizsan K."/>
            <person name="Foldi C."/>
            <person name="Dima B."/>
            <person name="Sanchez-Garcia M."/>
            <person name="Sanchez-Ramirez S."/>
            <person name="Szollosi G.J."/>
            <person name="Szarkandi J.G."/>
            <person name="Papp V."/>
            <person name="Albert L."/>
            <person name="Andreopoulos W."/>
            <person name="Angelini C."/>
            <person name="Antonin V."/>
            <person name="Barry K.W."/>
            <person name="Bougher N.L."/>
            <person name="Buchanan P."/>
            <person name="Buyck B."/>
            <person name="Bense V."/>
            <person name="Catcheside P."/>
            <person name="Chovatia M."/>
            <person name="Cooper J."/>
            <person name="Damon W."/>
            <person name="Desjardin D."/>
            <person name="Finy P."/>
            <person name="Geml J."/>
            <person name="Haridas S."/>
            <person name="Hughes K."/>
            <person name="Justo A."/>
            <person name="Karasinski D."/>
            <person name="Kautmanova I."/>
            <person name="Kiss B."/>
            <person name="Kocsube S."/>
            <person name="Kotiranta H."/>
            <person name="LaButti K.M."/>
            <person name="Lechner B.E."/>
            <person name="Liimatainen K."/>
            <person name="Lipzen A."/>
            <person name="Lukacs Z."/>
            <person name="Mihaltcheva S."/>
            <person name="Morgado L.N."/>
            <person name="Niskanen T."/>
            <person name="Noordeloos M.E."/>
            <person name="Ohm R.A."/>
            <person name="Ortiz-Santana B."/>
            <person name="Ovrebo C."/>
            <person name="Racz N."/>
            <person name="Riley R."/>
            <person name="Savchenko A."/>
            <person name="Shiryaev A."/>
            <person name="Soop K."/>
            <person name="Spirin V."/>
            <person name="Szebenyi C."/>
            <person name="Tomsovsky M."/>
            <person name="Tulloss R.E."/>
            <person name="Uehling J."/>
            <person name="Grigoriev I.V."/>
            <person name="Vagvolgyi C."/>
            <person name="Papp T."/>
            <person name="Martin F.M."/>
            <person name="Miettinen O."/>
            <person name="Hibbett D.S."/>
            <person name="Nagy L.G."/>
        </authorList>
    </citation>
    <scope>NUCLEOTIDE SEQUENCE [LARGE SCALE GENOMIC DNA]</scope>
    <source>
        <strain evidence="3 4">CBS 166.37</strain>
    </source>
</reference>
<gene>
    <name evidence="3" type="ORF">BDQ12DRAFT_623193</name>
</gene>
<proteinExistence type="predicted"/>
<dbReference type="Pfam" id="PF09350">
    <property type="entry name" value="DJC28_CD"/>
    <property type="match status" value="1"/>
</dbReference>
<evidence type="ECO:0000256" key="1">
    <source>
        <dbReference type="SAM" id="MobiDB-lite"/>
    </source>
</evidence>
<sequence length="528" mass="59046">MQPSHLFTSSSLSLRSLSPIHLFSLSLPSNVVRTRQGIRLASNNTSSRQEVTAEVTQDDIQELPDALKALQQAEPQQTVIVGQQSASAKLFSDAAREEAEEATRLRRPTRAQILEQQHENWTGDESIQDAVLRMLVDKYKPLRSGSIQSAEEKIRRTLPSVGGGFSPPFAENSMPSSSSSSPLAFKPPLHPTTTGSWENEPLLPSDPDHKPWHTTFKAPAHAATSIKFARPPPPMRSSKPSKQSSEDEKAMKKAREERKKAMHAGRLTQAKESTLDYKLGLGVKGHGRVGGRPNPVSMKGWTSLVEDRIEKARNAGLFKVVKGRGQPLVRTSEEHNPFIAREEFLMNRIVQRNGAAPPWVEVQGELDTAITSFREILYQSWVRRAVRLLTTEFRPDQLQKLTKEDIRVVRDPNWLQRESSYHETFISQVNSLVRKYNALAPYSVRRPYYLRTAEVDKMYEVCVEDIVSALAKRETDPGYSGSPSLGGGRSGVGSSPRAEGKPIESYGWGISDLIRGMYESITSRWRGR</sequence>
<dbReference type="EMBL" id="ML213591">
    <property type="protein sequence ID" value="TFK43936.1"/>
    <property type="molecule type" value="Genomic_DNA"/>
</dbReference>
<feature type="domain" description="DnaJ homologue subfamily C member 28 conserved" evidence="2">
    <location>
        <begin position="304"/>
        <end position="374"/>
    </location>
</feature>
<protein>
    <recommendedName>
        <fullName evidence="2">DnaJ homologue subfamily C member 28 conserved domain-containing protein</fullName>
    </recommendedName>
</protein>
<name>A0A5C3MHV4_9AGAR</name>
<organism evidence="3 4">
    <name type="scientific">Crucibulum laeve</name>
    <dbReference type="NCBI Taxonomy" id="68775"/>
    <lineage>
        <taxon>Eukaryota</taxon>
        <taxon>Fungi</taxon>
        <taxon>Dikarya</taxon>
        <taxon>Basidiomycota</taxon>
        <taxon>Agaricomycotina</taxon>
        <taxon>Agaricomycetes</taxon>
        <taxon>Agaricomycetidae</taxon>
        <taxon>Agaricales</taxon>
        <taxon>Agaricineae</taxon>
        <taxon>Nidulariaceae</taxon>
        <taxon>Crucibulum</taxon>
    </lineage>
</organism>
<accession>A0A5C3MHV4</accession>
<feature type="compositionally biased region" description="Basic and acidic residues" evidence="1">
    <location>
        <begin position="244"/>
        <end position="259"/>
    </location>
</feature>
<dbReference type="Proteomes" id="UP000308652">
    <property type="component" value="Unassembled WGS sequence"/>
</dbReference>
<dbReference type="OrthoDB" id="547796at2759"/>
<feature type="compositionally biased region" description="Low complexity" evidence="1">
    <location>
        <begin position="173"/>
        <end position="182"/>
    </location>
</feature>